<accession>A0ABS1L1R8</accession>
<dbReference type="EMBL" id="JAERRB010000018">
    <property type="protein sequence ID" value="MBL0745631.1"/>
    <property type="molecule type" value="Genomic_DNA"/>
</dbReference>
<proteinExistence type="predicted"/>
<dbReference type="PANTHER" id="PTHR43283">
    <property type="entry name" value="BETA-LACTAMASE-RELATED"/>
    <property type="match status" value="1"/>
</dbReference>
<comment type="caution">
    <text evidence="2">The sequence shown here is derived from an EMBL/GenBank/DDBJ whole genome shotgun (WGS) entry which is preliminary data.</text>
</comment>
<protein>
    <submittedName>
        <fullName evidence="2">Beta-lactamase family protein</fullName>
    </submittedName>
</protein>
<feature type="domain" description="Beta-lactamase-related" evidence="1">
    <location>
        <begin position="45"/>
        <end position="356"/>
    </location>
</feature>
<dbReference type="SUPFAM" id="SSF56601">
    <property type="entry name" value="beta-lactamase/transpeptidase-like"/>
    <property type="match status" value="1"/>
</dbReference>
<keyword evidence="3" id="KW-1185">Reference proteome</keyword>
<evidence type="ECO:0000259" key="1">
    <source>
        <dbReference type="Pfam" id="PF00144"/>
    </source>
</evidence>
<dbReference type="InterPro" id="IPR001466">
    <property type="entry name" value="Beta-lactam-related"/>
</dbReference>
<dbReference type="InterPro" id="IPR012338">
    <property type="entry name" value="Beta-lactam/transpept-like"/>
</dbReference>
<organism evidence="2 3">
    <name type="scientific">Chryseolinea lacunae</name>
    <dbReference type="NCBI Taxonomy" id="2801331"/>
    <lineage>
        <taxon>Bacteria</taxon>
        <taxon>Pseudomonadati</taxon>
        <taxon>Bacteroidota</taxon>
        <taxon>Cytophagia</taxon>
        <taxon>Cytophagales</taxon>
        <taxon>Fulvivirgaceae</taxon>
        <taxon>Chryseolinea</taxon>
    </lineage>
</organism>
<evidence type="ECO:0000313" key="2">
    <source>
        <dbReference type="EMBL" id="MBL0745631.1"/>
    </source>
</evidence>
<dbReference type="InterPro" id="IPR050789">
    <property type="entry name" value="Diverse_Enzym_Activities"/>
</dbReference>
<sequence length="380" mass="42921">MKSTHIFFTFTALLLFCLIGQGFSQQRLPRKYKKIQTYLDRATHTKLAGVVVYIQSPKHGEWTAASGYANVEHKQPIRPDVIFSLASIGKLYNAVAVLKLAEEGRLGLDTTIARYLPATIIDNLPNAKAVTLRHLLGHTSGFVNYEQDPELVKLYTSGLLRLDTLSHLKALRRYVFGRPANFAPGTRFDYSSTNYMLLAMIVDAVAPEGHTEYLRKLIRAQGFTNTYYRTTPPEKNVNYYGDLHQDGIADNLTAQTFETTNWFMGDDGVYAPIDEAAHFLQHLMKGKILNDQSLTAMKTWNDARKPDYGLGLMADKSFPYKFLLGHSGRGIGVTTDLYYFPKQDMTVAIFCNTGLRGATPEVKKTYVKMRSRIVKKLFLF</sequence>
<name>A0ABS1L1R8_9BACT</name>
<dbReference type="Gene3D" id="3.40.710.10">
    <property type="entry name" value="DD-peptidase/beta-lactamase superfamily"/>
    <property type="match status" value="1"/>
</dbReference>
<dbReference type="Pfam" id="PF00144">
    <property type="entry name" value="Beta-lactamase"/>
    <property type="match status" value="1"/>
</dbReference>
<reference evidence="2 3" key="1">
    <citation type="submission" date="2021-01" db="EMBL/GenBank/DDBJ databases">
        <title>Chryseolinea sp. Jin1 Genome sequencing and assembly.</title>
        <authorList>
            <person name="Kim I."/>
        </authorList>
    </citation>
    <scope>NUCLEOTIDE SEQUENCE [LARGE SCALE GENOMIC DNA]</scope>
    <source>
        <strain evidence="2 3">Jin1</strain>
    </source>
</reference>
<dbReference type="RefSeq" id="WP_202016161.1">
    <property type="nucleotide sequence ID" value="NZ_JAERRB010000018.1"/>
</dbReference>
<dbReference type="Proteomes" id="UP000613030">
    <property type="component" value="Unassembled WGS sequence"/>
</dbReference>
<gene>
    <name evidence="2" type="ORF">JI741_30645</name>
</gene>
<evidence type="ECO:0000313" key="3">
    <source>
        <dbReference type="Proteomes" id="UP000613030"/>
    </source>
</evidence>